<proteinExistence type="inferred from homology"/>
<evidence type="ECO:0000256" key="9">
    <source>
        <dbReference type="ARBA" id="ARBA00049185"/>
    </source>
</evidence>
<dbReference type="NCBIfam" id="NF006719">
    <property type="entry name" value="PRK09257.1"/>
    <property type="match status" value="1"/>
</dbReference>
<dbReference type="PRINTS" id="PR00799">
    <property type="entry name" value="TRANSAMINASE"/>
</dbReference>
<evidence type="ECO:0000313" key="12">
    <source>
        <dbReference type="EMBL" id="KAK4268455.1"/>
    </source>
</evidence>
<keyword evidence="5" id="KW-0032">Aminotransferase</keyword>
<dbReference type="PANTHER" id="PTHR11879">
    <property type="entry name" value="ASPARTATE AMINOTRANSFERASE"/>
    <property type="match status" value="1"/>
</dbReference>
<evidence type="ECO:0000256" key="2">
    <source>
        <dbReference type="ARBA" id="ARBA00007441"/>
    </source>
</evidence>
<gene>
    <name evidence="12" type="ORF">QN277_025111</name>
</gene>
<evidence type="ECO:0000256" key="1">
    <source>
        <dbReference type="ARBA" id="ARBA00001933"/>
    </source>
</evidence>
<dbReference type="InterPro" id="IPR015422">
    <property type="entry name" value="PyrdxlP-dep_Trfase_small"/>
</dbReference>
<dbReference type="SUPFAM" id="SSF53383">
    <property type="entry name" value="PLP-dependent transferases"/>
    <property type="match status" value="1"/>
</dbReference>
<sequence length="435" mass="49319">MWRHINGEMIARRFISSSSARGFQWWDHVRIAEKDPIVRVKEAFRADPFPNKINLGVGTYRDDEGKPFVLQSVRDAEAKIKECKFEELSSSAVSSKFVLESVKLAYGNDSHVVREGLFAGVPALSGTGACRLFAELQRNFYPDSQIYLPNPTWSNHHNIWRQAGIPVKMFRYYNADTKGLDFSALMDDVKNAPDGSFFLLHPCAHNPTGVDPTEEQWREISYEFKEKNHFPFFDMSYQGLASGDQNKDAQALQIFFEDGHLVGCAQSFAKIMSLYGHKVGCLSVLCADKEQSAAMKSQLEMISLAMHSNLPMHGLLLVTMILHDPDMKALWRKELKDMANRIQAMRSTLRQSLENLDCSLNWEHITKQVGMFSLLGLSPDQVKQLEKDFHIYMTPDGRISMAGVTKSNVEYVANAIYQVSTMDEQVLCATNSRNH</sequence>
<dbReference type="PANTHER" id="PTHR11879:SF14">
    <property type="entry name" value="ASPARTATE AMINOTRANSFERASE"/>
    <property type="match status" value="1"/>
</dbReference>
<dbReference type="Gene3D" id="3.40.640.10">
    <property type="entry name" value="Type I PLP-dependent aspartate aminotransferase-like (Major domain)"/>
    <property type="match status" value="1"/>
</dbReference>
<accession>A0AAE1JDK4</accession>
<evidence type="ECO:0000259" key="11">
    <source>
        <dbReference type="Pfam" id="PF00155"/>
    </source>
</evidence>
<comment type="subunit">
    <text evidence="3">Homodimer.</text>
</comment>
<dbReference type="GO" id="GO:0006520">
    <property type="term" value="P:amino acid metabolic process"/>
    <property type="evidence" value="ECO:0007669"/>
    <property type="project" value="InterPro"/>
</dbReference>
<dbReference type="Proteomes" id="UP001293593">
    <property type="component" value="Unassembled WGS sequence"/>
</dbReference>
<comment type="cofactor">
    <cofactor evidence="1">
        <name>pyridoxal 5'-phosphate</name>
        <dbReference type="ChEBI" id="CHEBI:597326"/>
    </cofactor>
</comment>
<comment type="caution">
    <text evidence="12">The sequence shown here is derived from an EMBL/GenBank/DDBJ whole genome shotgun (WGS) entry which is preliminary data.</text>
</comment>
<evidence type="ECO:0000256" key="7">
    <source>
        <dbReference type="ARBA" id="ARBA00022898"/>
    </source>
</evidence>
<comment type="similarity">
    <text evidence="2">Belongs to the class-I pyridoxal-phosphate-dependent aminotransferase family.</text>
</comment>
<keyword evidence="7" id="KW-0663">Pyridoxal phosphate</keyword>
<dbReference type="CDD" id="cd00609">
    <property type="entry name" value="AAT_like"/>
    <property type="match status" value="1"/>
</dbReference>
<evidence type="ECO:0000256" key="6">
    <source>
        <dbReference type="ARBA" id="ARBA00022679"/>
    </source>
</evidence>
<comment type="catalytic activity">
    <reaction evidence="9">
        <text>L-aspartate + 2-oxoglutarate = oxaloacetate + L-glutamate</text>
        <dbReference type="Rhea" id="RHEA:21824"/>
        <dbReference type="ChEBI" id="CHEBI:16452"/>
        <dbReference type="ChEBI" id="CHEBI:16810"/>
        <dbReference type="ChEBI" id="CHEBI:29985"/>
        <dbReference type="ChEBI" id="CHEBI:29991"/>
        <dbReference type="EC" id="2.6.1.1"/>
    </reaction>
</comment>
<dbReference type="InterPro" id="IPR004839">
    <property type="entry name" value="Aminotransferase_I/II_large"/>
</dbReference>
<dbReference type="FunFam" id="3.40.640.10:FF:000366">
    <property type="entry name" value="Aspartate aminotransferase"/>
    <property type="match status" value="1"/>
</dbReference>
<dbReference type="EMBL" id="JAWXYG010000007">
    <property type="protein sequence ID" value="KAK4268455.1"/>
    <property type="molecule type" value="Genomic_DNA"/>
</dbReference>
<evidence type="ECO:0000313" key="13">
    <source>
        <dbReference type="Proteomes" id="UP001293593"/>
    </source>
</evidence>
<dbReference type="AlphaFoldDB" id="A0AAE1JDK4"/>
<protein>
    <recommendedName>
        <fullName evidence="4">aspartate transaminase</fullName>
        <ecNumber evidence="4">2.6.1.1</ecNumber>
    </recommendedName>
    <alternativeName>
        <fullName evidence="8">Transaminase A</fullName>
    </alternativeName>
</protein>
<dbReference type="InterPro" id="IPR015424">
    <property type="entry name" value="PyrdxlP-dep_Trfase"/>
</dbReference>
<dbReference type="Pfam" id="PF00155">
    <property type="entry name" value="Aminotran_1_2"/>
    <property type="match status" value="1"/>
</dbReference>
<evidence type="ECO:0000256" key="8">
    <source>
        <dbReference type="ARBA" id="ARBA00030923"/>
    </source>
</evidence>
<keyword evidence="6" id="KW-0808">Transferase</keyword>
<evidence type="ECO:0000256" key="3">
    <source>
        <dbReference type="ARBA" id="ARBA00011738"/>
    </source>
</evidence>
<evidence type="ECO:0000256" key="5">
    <source>
        <dbReference type="ARBA" id="ARBA00022576"/>
    </source>
</evidence>
<reference evidence="12" key="1">
    <citation type="submission" date="2023-10" db="EMBL/GenBank/DDBJ databases">
        <title>Chromosome-level genome of the transformable northern wattle, Acacia crassicarpa.</title>
        <authorList>
            <person name="Massaro I."/>
            <person name="Sinha N.R."/>
            <person name="Poethig S."/>
            <person name="Leichty A.R."/>
        </authorList>
    </citation>
    <scope>NUCLEOTIDE SEQUENCE</scope>
    <source>
        <strain evidence="12">Acra3RX</strain>
        <tissue evidence="12">Leaf</tissue>
    </source>
</reference>
<comment type="function">
    <text evidence="10">Important for the metabolism of amino acids and Krebs-cycle related organic acids. In plants, it is involved in nitrogen metabolism and in aspects of carbon and energy metabolism.</text>
</comment>
<dbReference type="InterPro" id="IPR000796">
    <property type="entry name" value="Asp_trans"/>
</dbReference>
<dbReference type="GO" id="GO:0004069">
    <property type="term" value="F:L-aspartate:2-oxoglutarate aminotransferase activity"/>
    <property type="evidence" value="ECO:0007669"/>
    <property type="project" value="UniProtKB-EC"/>
</dbReference>
<dbReference type="Gene3D" id="3.90.1150.10">
    <property type="entry name" value="Aspartate Aminotransferase, domain 1"/>
    <property type="match status" value="1"/>
</dbReference>
<keyword evidence="13" id="KW-1185">Reference proteome</keyword>
<feature type="domain" description="Aminotransferase class I/classII large" evidence="11">
    <location>
        <begin position="51"/>
        <end position="416"/>
    </location>
</feature>
<dbReference type="EC" id="2.6.1.1" evidence="4"/>
<dbReference type="InterPro" id="IPR015421">
    <property type="entry name" value="PyrdxlP-dep_Trfase_major"/>
</dbReference>
<evidence type="ECO:0000256" key="10">
    <source>
        <dbReference type="ARBA" id="ARBA00053140"/>
    </source>
</evidence>
<organism evidence="12 13">
    <name type="scientific">Acacia crassicarpa</name>
    <name type="common">northern wattle</name>
    <dbReference type="NCBI Taxonomy" id="499986"/>
    <lineage>
        <taxon>Eukaryota</taxon>
        <taxon>Viridiplantae</taxon>
        <taxon>Streptophyta</taxon>
        <taxon>Embryophyta</taxon>
        <taxon>Tracheophyta</taxon>
        <taxon>Spermatophyta</taxon>
        <taxon>Magnoliopsida</taxon>
        <taxon>eudicotyledons</taxon>
        <taxon>Gunneridae</taxon>
        <taxon>Pentapetalae</taxon>
        <taxon>rosids</taxon>
        <taxon>fabids</taxon>
        <taxon>Fabales</taxon>
        <taxon>Fabaceae</taxon>
        <taxon>Caesalpinioideae</taxon>
        <taxon>mimosoid clade</taxon>
        <taxon>Acacieae</taxon>
        <taxon>Acacia</taxon>
    </lineage>
</organism>
<name>A0AAE1JDK4_9FABA</name>
<dbReference type="FunFam" id="3.90.1150.10:FF:000001">
    <property type="entry name" value="Aspartate aminotransferase"/>
    <property type="match status" value="1"/>
</dbReference>
<evidence type="ECO:0000256" key="4">
    <source>
        <dbReference type="ARBA" id="ARBA00012753"/>
    </source>
</evidence>
<dbReference type="GO" id="GO:0005739">
    <property type="term" value="C:mitochondrion"/>
    <property type="evidence" value="ECO:0007669"/>
    <property type="project" value="TreeGrafter"/>
</dbReference>
<dbReference type="GO" id="GO:0030170">
    <property type="term" value="F:pyridoxal phosphate binding"/>
    <property type="evidence" value="ECO:0007669"/>
    <property type="project" value="InterPro"/>
</dbReference>